<comment type="similarity">
    <text evidence="2">Belongs to the glycosyl hydrolase 18 family. Chitinase class V subfamily.</text>
</comment>
<evidence type="ECO:0000256" key="2">
    <source>
        <dbReference type="ARBA" id="ARBA00008682"/>
    </source>
</evidence>
<dbReference type="Gene3D" id="3.20.20.80">
    <property type="entry name" value="Glycosidases"/>
    <property type="match status" value="1"/>
</dbReference>
<keyword evidence="8" id="KW-0325">Glycoprotein</keyword>
<feature type="chain" id="PRO_5040440284" description="chitinase" evidence="14">
    <location>
        <begin position="24"/>
        <end position="1299"/>
    </location>
</feature>
<evidence type="ECO:0000313" key="17">
    <source>
        <dbReference type="EMBL" id="KAF2733512.1"/>
    </source>
</evidence>
<dbReference type="Pfam" id="PF00704">
    <property type="entry name" value="Glyco_hydro_18"/>
    <property type="match status" value="1"/>
</dbReference>
<keyword evidence="4 12" id="KW-0147">Chitin-binding</keyword>
<gene>
    <name evidence="17" type="ORF">EJ04DRAFT_468282</name>
</gene>
<evidence type="ECO:0000256" key="3">
    <source>
        <dbReference type="ARBA" id="ARBA00012729"/>
    </source>
</evidence>
<dbReference type="Pfam" id="PF00187">
    <property type="entry name" value="Chitin_bind_1"/>
    <property type="match status" value="1"/>
</dbReference>
<dbReference type="Proteomes" id="UP000799444">
    <property type="component" value="Unassembled WGS sequence"/>
</dbReference>
<dbReference type="InterPro" id="IPR017853">
    <property type="entry name" value="GH"/>
</dbReference>
<evidence type="ECO:0000256" key="9">
    <source>
        <dbReference type="ARBA" id="ARBA00023277"/>
    </source>
</evidence>
<dbReference type="OrthoDB" id="73875at2759"/>
<dbReference type="GO" id="GO:0006032">
    <property type="term" value="P:chitin catabolic process"/>
    <property type="evidence" value="ECO:0007669"/>
    <property type="project" value="UniProtKB-KW"/>
</dbReference>
<dbReference type="Gene3D" id="3.10.50.10">
    <property type="match status" value="1"/>
</dbReference>
<dbReference type="PROSITE" id="PS01095">
    <property type="entry name" value="GH18_1"/>
    <property type="match status" value="1"/>
</dbReference>
<evidence type="ECO:0000256" key="8">
    <source>
        <dbReference type="ARBA" id="ARBA00023180"/>
    </source>
</evidence>
<dbReference type="SMART" id="SM00636">
    <property type="entry name" value="Glyco_18"/>
    <property type="match status" value="1"/>
</dbReference>
<keyword evidence="9" id="KW-0119">Carbohydrate metabolism</keyword>
<dbReference type="FunFam" id="3.10.50.10:FF:000003">
    <property type="entry name" value="Class V chitinase CHIT5b"/>
    <property type="match status" value="1"/>
</dbReference>
<feature type="domain" description="Chitin-binding type-1" evidence="15">
    <location>
        <begin position="95"/>
        <end position="140"/>
    </location>
</feature>
<dbReference type="InterPro" id="IPR011583">
    <property type="entry name" value="Chitinase_II/V-like_cat"/>
</dbReference>
<dbReference type="EC" id="3.2.1.14" evidence="3"/>
<dbReference type="InterPro" id="IPR001579">
    <property type="entry name" value="Glyco_hydro_18_chit_AS"/>
</dbReference>
<comment type="caution">
    <text evidence="12">Lacks conserved residue(s) required for the propagation of feature annotation.</text>
</comment>
<dbReference type="SUPFAM" id="SSF51445">
    <property type="entry name" value="(Trans)glycosidases"/>
    <property type="match status" value="1"/>
</dbReference>
<dbReference type="PROSITE" id="PS51910">
    <property type="entry name" value="GH18_2"/>
    <property type="match status" value="1"/>
</dbReference>
<evidence type="ECO:0000256" key="7">
    <source>
        <dbReference type="ARBA" id="ARBA00023024"/>
    </source>
</evidence>
<evidence type="ECO:0000259" key="15">
    <source>
        <dbReference type="PROSITE" id="PS50941"/>
    </source>
</evidence>
<comment type="caution">
    <text evidence="17">The sequence shown here is derived from an EMBL/GenBank/DDBJ whole genome shotgun (WGS) entry which is preliminary data.</text>
</comment>
<dbReference type="SUPFAM" id="SSF57016">
    <property type="entry name" value="Plant lectins/antimicrobial peptides"/>
    <property type="match status" value="1"/>
</dbReference>
<keyword evidence="7" id="KW-0146">Chitin degradation</keyword>
<accession>A0A9P4UYS6</accession>
<feature type="signal peptide" evidence="14">
    <location>
        <begin position="1"/>
        <end position="23"/>
    </location>
</feature>
<feature type="domain" description="GH18" evidence="16">
    <location>
        <begin position="153"/>
        <end position="511"/>
    </location>
</feature>
<keyword evidence="6 13" id="KW-0378">Hydrolase</keyword>
<dbReference type="GO" id="GO:0008843">
    <property type="term" value="F:endochitinase activity"/>
    <property type="evidence" value="ECO:0007669"/>
    <property type="project" value="UniProtKB-EC"/>
</dbReference>
<keyword evidence="11" id="KW-0624">Polysaccharide degradation</keyword>
<evidence type="ECO:0000256" key="12">
    <source>
        <dbReference type="PROSITE-ProRule" id="PRU00261"/>
    </source>
</evidence>
<dbReference type="PANTHER" id="PTHR11177:SF397">
    <property type="entry name" value="CHITINASE"/>
    <property type="match status" value="1"/>
</dbReference>
<dbReference type="PROSITE" id="PS50941">
    <property type="entry name" value="CHIT_BIND_I_2"/>
    <property type="match status" value="1"/>
</dbReference>
<evidence type="ECO:0000256" key="11">
    <source>
        <dbReference type="ARBA" id="ARBA00023326"/>
    </source>
</evidence>
<comment type="catalytic activity">
    <reaction evidence="1">
        <text>Random endo-hydrolysis of N-acetyl-beta-D-glucosaminide (1-&gt;4)-beta-linkages in chitin and chitodextrins.</text>
        <dbReference type="EC" id="3.2.1.14"/>
    </reaction>
</comment>
<evidence type="ECO:0000259" key="16">
    <source>
        <dbReference type="PROSITE" id="PS51910"/>
    </source>
</evidence>
<dbReference type="CDD" id="cd00035">
    <property type="entry name" value="ChtBD1"/>
    <property type="match status" value="1"/>
</dbReference>
<evidence type="ECO:0000256" key="10">
    <source>
        <dbReference type="ARBA" id="ARBA00023295"/>
    </source>
</evidence>
<dbReference type="Gene3D" id="3.30.60.10">
    <property type="entry name" value="Endochitinase-like"/>
    <property type="match status" value="1"/>
</dbReference>
<keyword evidence="5 14" id="KW-0732">Signal</keyword>
<dbReference type="InterPro" id="IPR029070">
    <property type="entry name" value="Chitinase_insertion_sf"/>
</dbReference>
<keyword evidence="10 13" id="KW-0326">Glycosidase</keyword>
<evidence type="ECO:0000256" key="14">
    <source>
        <dbReference type="SAM" id="SignalP"/>
    </source>
</evidence>
<keyword evidence="12" id="KW-1015">Disulfide bond</keyword>
<organism evidence="17 18">
    <name type="scientific">Polyplosphaeria fusca</name>
    <dbReference type="NCBI Taxonomy" id="682080"/>
    <lineage>
        <taxon>Eukaryota</taxon>
        <taxon>Fungi</taxon>
        <taxon>Dikarya</taxon>
        <taxon>Ascomycota</taxon>
        <taxon>Pezizomycotina</taxon>
        <taxon>Dothideomycetes</taxon>
        <taxon>Pleosporomycetidae</taxon>
        <taxon>Pleosporales</taxon>
        <taxon>Tetraplosphaeriaceae</taxon>
        <taxon>Polyplosphaeria</taxon>
    </lineage>
</organism>
<evidence type="ECO:0000256" key="1">
    <source>
        <dbReference type="ARBA" id="ARBA00000822"/>
    </source>
</evidence>
<evidence type="ECO:0000256" key="4">
    <source>
        <dbReference type="ARBA" id="ARBA00022669"/>
    </source>
</evidence>
<reference evidence="17" key="1">
    <citation type="journal article" date="2020" name="Stud. Mycol.">
        <title>101 Dothideomycetes genomes: a test case for predicting lifestyles and emergence of pathogens.</title>
        <authorList>
            <person name="Haridas S."/>
            <person name="Albert R."/>
            <person name="Binder M."/>
            <person name="Bloem J."/>
            <person name="Labutti K."/>
            <person name="Salamov A."/>
            <person name="Andreopoulos B."/>
            <person name="Baker S."/>
            <person name="Barry K."/>
            <person name="Bills G."/>
            <person name="Bluhm B."/>
            <person name="Cannon C."/>
            <person name="Castanera R."/>
            <person name="Culley D."/>
            <person name="Daum C."/>
            <person name="Ezra D."/>
            <person name="Gonzalez J."/>
            <person name="Henrissat B."/>
            <person name="Kuo A."/>
            <person name="Liang C."/>
            <person name="Lipzen A."/>
            <person name="Lutzoni F."/>
            <person name="Magnuson J."/>
            <person name="Mondo S."/>
            <person name="Nolan M."/>
            <person name="Ohm R."/>
            <person name="Pangilinan J."/>
            <person name="Park H.-J."/>
            <person name="Ramirez L."/>
            <person name="Alfaro M."/>
            <person name="Sun H."/>
            <person name="Tritt A."/>
            <person name="Yoshinaga Y."/>
            <person name="Zwiers L.-H."/>
            <person name="Turgeon B."/>
            <person name="Goodwin S."/>
            <person name="Spatafora J."/>
            <person name="Crous P."/>
            <person name="Grigoriev I."/>
        </authorList>
    </citation>
    <scope>NUCLEOTIDE SEQUENCE</scope>
    <source>
        <strain evidence="17">CBS 125425</strain>
    </source>
</reference>
<dbReference type="InterPro" id="IPR001223">
    <property type="entry name" value="Glyco_hydro18_cat"/>
</dbReference>
<feature type="disulfide bond" evidence="12">
    <location>
        <begin position="134"/>
        <end position="138"/>
    </location>
</feature>
<feature type="disulfide bond" evidence="12">
    <location>
        <begin position="114"/>
        <end position="128"/>
    </location>
</feature>
<proteinExistence type="inferred from homology"/>
<dbReference type="SMART" id="SM00270">
    <property type="entry name" value="ChtBD1"/>
    <property type="match status" value="2"/>
</dbReference>
<protein>
    <recommendedName>
        <fullName evidence="3">chitinase</fullName>
        <ecNumber evidence="3">3.2.1.14</ecNumber>
    </recommendedName>
</protein>
<dbReference type="InterPro" id="IPR050314">
    <property type="entry name" value="Glycosyl_Hydrlase_18"/>
</dbReference>
<evidence type="ECO:0000256" key="6">
    <source>
        <dbReference type="ARBA" id="ARBA00022801"/>
    </source>
</evidence>
<keyword evidence="18" id="KW-1185">Reference proteome</keyword>
<dbReference type="SUPFAM" id="SSF54556">
    <property type="entry name" value="Chitinase insertion domain"/>
    <property type="match status" value="1"/>
</dbReference>
<name>A0A9P4UYS6_9PLEO</name>
<dbReference type="PANTHER" id="PTHR11177">
    <property type="entry name" value="CHITINASE"/>
    <property type="match status" value="1"/>
</dbReference>
<evidence type="ECO:0000256" key="13">
    <source>
        <dbReference type="RuleBase" id="RU000489"/>
    </source>
</evidence>
<evidence type="ECO:0000256" key="5">
    <source>
        <dbReference type="ARBA" id="ARBA00022729"/>
    </source>
</evidence>
<dbReference type="InterPro" id="IPR036861">
    <property type="entry name" value="Endochitinase-like_sf"/>
</dbReference>
<dbReference type="InterPro" id="IPR001002">
    <property type="entry name" value="Chitin-bd_1"/>
</dbReference>
<sequence length="1299" mass="144431">MAGHLSITLISILLYLSHALVHAHSHGVHHSHPPHSLSNVTEHSFSLFGREQGDARCDASNECADKSCCNGVTGWCGRDPDHCAAGICLSNCDAKADCGVGAEVPGQTCPLNVCCGKSGYCGTTNNFCAEDLGCQSHCPQPGSTGAKNGDVRDLVIGYWEGWSLTSRGCDKRSIDDVPVDSLTHLNLAFAYIEPKTFEIVPMQGVSEHTISQITNLKQRAPGLKIWISIGGWTFSDNDTDTQAVWGDLASSQNKRTTFANNVYKFMKHWGFDGVDLDWEYPGAPDRGGHKEDTQNYVNLLETIHVIFEASASDFGLSFTAPTSYWYLRWFAIGQMYKYVNWINLMTYDLHGSWDSPQDQIGSFVYAHTNKTEIHDALNLFWRNDVPANKINLGIGFYGRSYTLKDANCNKAGCPFSRSGTAGECTGQGGILSYTEIEEYISSYDLNTVYDEDAEVKYMAWGDNQWVSYDDKETLKKKVDFANDQGLGGLFVWAIDYDDKKHSALAALLGGKLGKFAKQNGVDPNWNRTEGWEGVTGNQCSWTKCGTEECGPGMLSTDGQQYCGVKNGKAQKQTLCCPIKAAPAKCDWSGSLSDFVCSSVCPDGKIAVASSQEPYVNGEHKSCWSGFAQYCCESEGDIEDICGWTNKCVDAKDTSVCGDRNFVTTRRADCKYPKGYAYCCDKGVDTSSCYWNEGKTDFTHFACTGSSSCGKDEIRIATDEHGGKDKNGNHHECEYELPTDDPFGDSHYADIAFCCNAKAMGKETIKLPVPLENLFPKPGPASDTERLDIKLDRTMGGQRNAGNDVDPNKNAFGFYILSGPDNEITTFNKRDDSHWEIFDCDNSLGEERQTVKAVCTDVTEDSNCDIVFRDGVALTIIEMPDDCGPGKYSVAVSLTESSNHTHLYHRLAKRGLQDHPIYDFTFDYDFSPLERRDQSNVLVRIDYSDDPGYWSHIVSAPHDKAKRDLEVEVKFGGDHKAWLEHTWHREKRSLDKDELHKRWWSGNVKEWWDRQREIDVDYTGIRHQVRDTFTVKIFDQDLKCPQFPEWVDDLYFRSWAKLTVDIQTAAGVTVIGNLGNLKSFDESSAWFHTSGSIDASLNFEAMGKMSFHTGQVELFGAHNFGASFRVPGIVTIGPDFRVLGSLSGDASLHMTSSYTVNFAKWDYSMRYPVPKDETDKPAKMGDYKTPTVDHTGDPFKWDLDANGQLTAHITPKVTLGIVFDSSAISNAALDLGVDSYTRLYADLKVGHNQPLVYCYGMDGGATLFANIEAPKLFNTELSRYYPIWPYTYDILPKKCSDGST</sequence>
<dbReference type="EMBL" id="ML996160">
    <property type="protein sequence ID" value="KAF2733512.1"/>
    <property type="molecule type" value="Genomic_DNA"/>
</dbReference>
<evidence type="ECO:0000313" key="18">
    <source>
        <dbReference type="Proteomes" id="UP000799444"/>
    </source>
</evidence>
<dbReference type="GO" id="GO:0000272">
    <property type="term" value="P:polysaccharide catabolic process"/>
    <property type="evidence" value="ECO:0007669"/>
    <property type="project" value="UniProtKB-KW"/>
</dbReference>
<feature type="disulfide bond" evidence="12">
    <location>
        <begin position="109"/>
        <end position="121"/>
    </location>
</feature>
<dbReference type="GO" id="GO:0008061">
    <property type="term" value="F:chitin binding"/>
    <property type="evidence" value="ECO:0007669"/>
    <property type="project" value="UniProtKB-UniRule"/>
</dbReference>